<keyword evidence="8" id="KW-0472">Membrane</keyword>
<dbReference type="FunFam" id="3.40.50.720:FF:000131">
    <property type="entry name" value="Short-chain dehydrogenase/reductase 3"/>
    <property type="match status" value="1"/>
</dbReference>
<dbReference type="GO" id="GO:0016020">
    <property type="term" value="C:membrane"/>
    <property type="evidence" value="ECO:0007669"/>
    <property type="project" value="UniProtKB-SubCell"/>
</dbReference>
<evidence type="ECO:0000256" key="8">
    <source>
        <dbReference type="ARBA" id="ARBA00023136"/>
    </source>
</evidence>
<dbReference type="EMBL" id="HBUF01010882">
    <property type="protein sequence ID" value="CAG6608269.1"/>
    <property type="molecule type" value="Transcribed_RNA"/>
</dbReference>
<evidence type="ECO:0000256" key="10">
    <source>
        <dbReference type="ARBA" id="ARBA00068717"/>
    </source>
</evidence>
<dbReference type="GO" id="GO:0005811">
    <property type="term" value="C:lipid droplet"/>
    <property type="evidence" value="ECO:0007669"/>
    <property type="project" value="TreeGrafter"/>
</dbReference>
<comment type="subcellular location">
    <subcellularLocation>
        <location evidence="1">Membrane</location>
        <topology evidence="1">Multi-pass membrane protein</topology>
    </subcellularLocation>
</comment>
<reference evidence="13" key="1">
    <citation type="submission" date="2021-05" db="EMBL/GenBank/DDBJ databases">
        <authorList>
            <person name="Alioto T."/>
            <person name="Alioto T."/>
            <person name="Gomez Garrido J."/>
        </authorList>
    </citation>
    <scope>NUCLEOTIDE SEQUENCE</scope>
</reference>
<evidence type="ECO:0000256" key="6">
    <source>
        <dbReference type="ARBA" id="ARBA00023002"/>
    </source>
</evidence>
<comment type="function">
    <text evidence="9">Catalyzes the reduction of all-trans-retinal to all-trans-retinol in the presence of NADPH.</text>
</comment>
<dbReference type="SUPFAM" id="SSF51735">
    <property type="entry name" value="NAD(P)-binding Rossmann-fold domains"/>
    <property type="match status" value="1"/>
</dbReference>
<evidence type="ECO:0000256" key="5">
    <source>
        <dbReference type="ARBA" id="ARBA00022989"/>
    </source>
</evidence>
<dbReference type="Pfam" id="PF00106">
    <property type="entry name" value="adh_short"/>
    <property type="match status" value="1"/>
</dbReference>
<keyword evidence="3" id="KW-0812">Transmembrane</keyword>
<dbReference type="PRINTS" id="PR00080">
    <property type="entry name" value="SDRFAMILY"/>
</dbReference>
<organism evidence="13">
    <name type="scientific">Cacopsylla melanoneura</name>
    <dbReference type="NCBI Taxonomy" id="428564"/>
    <lineage>
        <taxon>Eukaryota</taxon>
        <taxon>Metazoa</taxon>
        <taxon>Ecdysozoa</taxon>
        <taxon>Arthropoda</taxon>
        <taxon>Hexapoda</taxon>
        <taxon>Insecta</taxon>
        <taxon>Pterygota</taxon>
        <taxon>Neoptera</taxon>
        <taxon>Paraneoptera</taxon>
        <taxon>Hemiptera</taxon>
        <taxon>Sternorrhyncha</taxon>
        <taxon>Psylloidea</taxon>
        <taxon>Psyllidae</taxon>
        <taxon>Psyllinae</taxon>
        <taxon>Cacopsylla</taxon>
    </lineage>
</organism>
<keyword evidence="6" id="KW-0560">Oxidoreductase</keyword>
<comment type="similarity">
    <text evidence="2 12">Belongs to the short-chain dehydrogenases/reductases (SDR) family.</text>
</comment>
<evidence type="ECO:0000256" key="4">
    <source>
        <dbReference type="ARBA" id="ARBA00022857"/>
    </source>
</evidence>
<evidence type="ECO:0000256" key="3">
    <source>
        <dbReference type="ARBA" id="ARBA00022692"/>
    </source>
</evidence>
<evidence type="ECO:0000256" key="11">
    <source>
        <dbReference type="ARBA" id="ARBA00082544"/>
    </source>
</evidence>
<evidence type="ECO:0000256" key="2">
    <source>
        <dbReference type="ARBA" id="ARBA00006484"/>
    </source>
</evidence>
<protein>
    <recommendedName>
        <fullName evidence="10">Short-chain dehydrogenase/reductase 3</fullName>
    </recommendedName>
    <alternativeName>
        <fullName evidence="11">Retinal short-chain dehydrogenase/reductase 1</fullName>
    </alternativeName>
</protein>
<dbReference type="AlphaFoldDB" id="A0A8D8LDY9"/>
<evidence type="ECO:0000256" key="1">
    <source>
        <dbReference type="ARBA" id="ARBA00004141"/>
    </source>
</evidence>
<dbReference type="GO" id="GO:0052650">
    <property type="term" value="F:all-trans-retinol dehydrogenase (NADP+) activity"/>
    <property type="evidence" value="ECO:0007669"/>
    <property type="project" value="UniProtKB-ARBA"/>
</dbReference>
<dbReference type="Gene3D" id="3.40.50.720">
    <property type="entry name" value="NAD(P)-binding Rossmann-like Domain"/>
    <property type="match status" value="1"/>
</dbReference>
<dbReference type="InterPro" id="IPR036291">
    <property type="entry name" value="NAD(P)-bd_dom_sf"/>
</dbReference>
<dbReference type="EMBL" id="HBUF01185871">
    <property type="protein sequence ID" value="CAG6656709.1"/>
    <property type="molecule type" value="Transcribed_RNA"/>
</dbReference>
<keyword evidence="5" id="KW-1133">Transmembrane helix</keyword>
<dbReference type="EMBL" id="HBUF01409636">
    <property type="protein sequence ID" value="CAG6738792.1"/>
    <property type="molecule type" value="Transcribed_RNA"/>
</dbReference>
<dbReference type="InterPro" id="IPR002347">
    <property type="entry name" value="SDR_fam"/>
</dbReference>
<evidence type="ECO:0000256" key="7">
    <source>
        <dbReference type="ARBA" id="ARBA00023098"/>
    </source>
</evidence>
<dbReference type="PRINTS" id="PR00081">
    <property type="entry name" value="GDHRDH"/>
</dbReference>
<evidence type="ECO:0000256" key="9">
    <source>
        <dbReference type="ARBA" id="ARBA00059620"/>
    </source>
</evidence>
<keyword evidence="7" id="KW-0443">Lipid metabolism</keyword>
<evidence type="ECO:0000313" key="13">
    <source>
        <dbReference type="EMBL" id="CAG6608269.1"/>
    </source>
</evidence>
<dbReference type="PANTHER" id="PTHR24322">
    <property type="entry name" value="PKSB"/>
    <property type="match status" value="1"/>
</dbReference>
<evidence type="ECO:0000256" key="12">
    <source>
        <dbReference type="RuleBase" id="RU000363"/>
    </source>
</evidence>
<proteinExistence type="inferred from homology"/>
<name>A0A8D8LDY9_9HEMI</name>
<keyword evidence="4" id="KW-0521">NADP</keyword>
<accession>A0A8D8LDY9</accession>
<sequence>MVDFLFIIDILVGCIFTGFHILEEFVNSLLQRPYKSLTKKRVLLTGAGRGLGKELADQLAKEQCELILTDINEEGVRQTAEDINSRYGDNTAVYFKTDVADAEDIKRLNEKVKAIGYVDILINNAGIVASNSVLQHTDREIDRIIDVNLKANIKMVREFLPDMLENNTGHIVCISSVAAFSAAVNVSAYFASKYGVTGFMYCLREELRARKDNRIVTTLIHPSFLTPQDSNQKHWEFKSRFGSLQIPEVATAVVEAIKMEKSQITIPGFMYYMMHLVLFLPQKSIDLWRDIYRTEINRSETNKY</sequence>
<dbReference type="PANTHER" id="PTHR24322:SF736">
    <property type="entry name" value="RETINOL DEHYDROGENASE 10"/>
    <property type="match status" value="1"/>
</dbReference>